<dbReference type="EMBL" id="QXIT01000055">
    <property type="protein sequence ID" value="RIE09252.1"/>
    <property type="molecule type" value="Genomic_DNA"/>
</dbReference>
<gene>
    <name evidence="1" type="ORF">SMC6_03080</name>
</gene>
<evidence type="ECO:0000313" key="1">
    <source>
        <dbReference type="EMBL" id="RIE09252.1"/>
    </source>
</evidence>
<organism evidence="1 2">
    <name type="scientific">Candidatus Cryosericum odellii</name>
    <dbReference type="NCBI Taxonomy" id="2290917"/>
    <lineage>
        <taxon>Bacteria</taxon>
        <taxon>Pseudomonadati</taxon>
        <taxon>Caldisericota/Cryosericota group</taxon>
        <taxon>Candidatus Cryosericota</taxon>
        <taxon>Candidatus Cryosericia</taxon>
        <taxon>Candidatus Cryosericales</taxon>
        <taxon>Candidatus Cryosericaceae</taxon>
        <taxon>Candidatus Cryosericum</taxon>
    </lineage>
</organism>
<accession>A0A398D280</accession>
<dbReference type="Proteomes" id="UP000266260">
    <property type="component" value="Unassembled WGS sequence"/>
</dbReference>
<evidence type="ECO:0000313" key="2">
    <source>
        <dbReference type="Proteomes" id="UP000266260"/>
    </source>
</evidence>
<reference evidence="1 2" key="1">
    <citation type="submission" date="2018-09" db="EMBL/GenBank/DDBJ databases">
        <title>Discovery and Ecogenomic Context for Candidatus Cryosericales, a Global Caldiserica Order Active in Thawing Permafrost.</title>
        <authorList>
            <person name="Martinez M.A."/>
            <person name="Woodcroft B.J."/>
            <person name="Ignacio Espinoza J.C."/>
            <person name="Zayed A."/>
            <person name="Singleton C.M."/>
            <person name="Boyd J."/>
            <person name="Li Y.-F."/>
            <person name="Purvine S."/>
            <person name="Maughan H."/>
            <person name="Hodgkins S.B."/>
            <person name="Anderson D."/>
            <person name="Sederholm M."/>
            <person name="Temperton B."/>
            <person name="Saleska S.R."/>
            <person name="Tyson G.W."/>
            <person name="Rich V.I."/>
        </authorList>
    </citation>
    <scope>NUCLEOTIDE SEQUENCE [LARGE SCALE GENOMIC DNA]</scope>
    <source>
        <strain evidence="1 2">SMC6</strain>
    </source>
</reference>
<sequence>MSRIAEYAVSQAKEALEAHSMRTMMFRSSSRVTAFISILLVLVLATGCAPKVVPVEGPQITMMVETNFTSSEYDAGSLLLWNIGQNTLQTSGTSVVHVIDLDNGGLPLFWQPGSPVRVVQQWNYLSKKPLITTISKDVNLLTLPEGMPSSRSQSSVIPPEYVSPIRGVLPLSPRMFLYPRVFCMLV</sequence>
<keyword evidence="2" id="KW-1185">Reference proteome</keyword>
<protein>
    <submittedName>
        <fullName evidence="1">Uncharacterized protein</fullName>
    </submittedName>
</protein>
<comment type="caution">
    <text evidence="1">The sequence shown here is derived from an EMBL/GenBank/DDBJ whole genome shotgun (WGS) entry which is preliminary data.</text>
</comment>
<dbReference type="AlphaFoldDB" id="A0A398D280"/>
<proteinExistence type="predicted"/>
<name>A0A398D280_9BACT</name>